<dbReference type="Pfam" id="PF16804">
    <property type="entry name" value="DUF5071"/>
    <property type="match status" value="1"/>
</dbReference>
<dbReference type="Proteomes" id="UP000240493">
    <property type="component" value="Unassembled WGS sequence"/>
</dbReference>
<evidence type="ECO:0000313" key="3">
    <source>
        <dbReference type="EMBL" id="PTB41275.1"/>
    </source>
</evidence>
<dbReference type="AlphaFoldDB" id="A0A2T3Z904"/>
<gene>
    <name evidence="3" type="ORF">M441DRAFT_57467</name>
</gene>
<dbReference type="EMBL" id="KZ679261">
    <property type="protein sequence ID" value="PTB41275.1"/>
    <property type="molecule type" value="Genomic_DNA"/>
</dbReference>
<evidence type="ECO:0000259" key="2">
    <source>
        <dbReference type="Pfam" id="PF16804"/>
    </source>
</evidence>
<feature type="region of interest" description="Disordered" evidence="1">
    <location>
        <begin position="27"/>
        <end position="59"/>
    </location>
</feature>
<sequence length="329" mass="36077">MQQWLRQVQSSSGIRLFPARIPCINTGPSRPKGLRHKLKLDSRGAQGAATTPSGKPLRSKPLDGVALHWINTTNTAMSDAAVSQDAARPDSGESSLPGAQQEVIRRAADPSVVSSVSSTLSKPIKTKSDFFVVCAALDDIVSHLPLATLGLYRPALETLASADSAPSPEGVSVPSLAARARDAIRFIDNPDLVWAPQHKLDYMAFRSLSERVHTAEQMEPYVDELLGWLADPNWPPYLGCQKQLARFPELTIGPIQETILKEGNDPEWLLHILEFIEEYVPVGTLWKRIEPQLIQLANSEIEDEEGIELPEAAQRMLRLLKETGEADAG</sequence>
<keyword evidence="4" id="KW-1185">Reference proteome</keyword>
<dbReference type="Gene3D" id="1.25.40.750">
    <property type="entry name" value="Domain of unknown function DUF5071"/>
    <property type="match status" value="1"/>
</dbReference>
<protein>
    <recommendedName>
        <fullName evidence="2">DUF5071 domain-containing protein</fullName>
    </recommendedName>
</protein>
<organism evidence="3 4">
    <name type="scientific">Trichoderma asperellum (strain ATCC 204424 / CBS 433.97 / NBRC 101777)</name>
    <dbReference type="NCBI Taxonomy" id="1042311"/>
    <lineage>
        <taxon>Eukaryota</taxon>
        <taxon>Fungi</taxon>
        <taxon>Dikarya</taxon>
        <taxon>Ascomycota</taxon>
        <taxon>Pezizomycotina</taxon>
        <taxon>Sordariomycetes</taxon>
        <taxon>Hypocreomycetidae</taxon>
        <taxon>Hypocreales</taxon>
        <taxon>Hypocreaceae</taxon>
        <taxon>Trichoderma</taxon>
    </lineage>
</organism>
<evidence type="ECO:0000313" key="4">
    <source>
        <dbReference type="Proteomes" id="UP000240493"/>
    </source>
</evidence>
<proteinExistence type="predicted"/>
<name>A0A2T3Z904_TRIA4</name>
<accession>A0A2T3Z904</accession>
<feature type="domain" description="DUF5071" evidence="2">
    <location>
        <begin position="194"/>
        <end position="317"/>
    </location>
</feature>
<evidence type="ECO:0000256" key="1">
    <source>
        <dbReference type="SAM" id="MobiDB-lite"/>
    </source>
</evidence>
<dbReference type="OrthoDB" id="2969215at2759"/>
<reference evidence="3 4" key="1">
    <citation type="submission" date="2016-07" db="EMBL/GenBank/DDBJ databases">
        <title>Multiple horizontal gene transfer events from other fungi enriched the ability of initially mycotrophic Trichoderma (Ascomycota) to feed on dead plant biomass.</title>
        <authorList>
            <consortium name="DOE Joint Genome Institute"/>
            <person name="Aerts A."/>
            <person name="Atanasova L."/>
            <person name="Chenthamara K."/>
            <person name="Zhang J."/>
            <person name="Grujic M."/>
            <person name="Henrissat B."/>
            <person name="Kuo A."/>
            <person name="Salamov A."/>
            <person name="Lipzen A."/>
            <person name="Labutti K."/>
            <person name="Barry K."/>
            <person name="Miao Y."/>
            <person name="Rahimi M.J."/>
            <person name="Shen Q."/>
            <person name="Grigoriev I.V."/>
            <person name="Kubicek C.P."/>
            <person name="Druzhinina I.S."/>
        </authorList>
    </citation>
    <scope>NUCLEOTIDE SEQUENCE [LARGE SCALE GENOMIC DNA]</scope>
    <source>
        <strain evidence="3 4">CBS 433.97</strain>
    </source>
</reference>
<dbReference type="InterPro" id="IPR031837">
    <property type="entry name" value="DUF5071"/>
</dbReference>
<dbReference type="InterPro" id="IPR038692">
    <property type="entry name" value="Cthe_2751_sf"/>
</dbReference>